<dbReference type="STRING" id="1797711.A2870_00465"/>
<evidence type="ECO:0000313" key="1">
    <source>
        <dbReference type="EMBL" id="OGD88048.1"/>
    </source>
</evidence>
<dbReference type="Proteomes" id="UP000179102">
    <property type="component" value="Unassembled WGS sequence"/>
</dbReference>
<gene>
    <name evidence="1" type="ORF">A2870_00465</name>
</gene>
<organism evidence="1 2">
    <name type="scientific">Candidatus Curtissbacteria bacterium RIFCSPHIGHO2_01_FULL_41_11</name>
    <dbReference type="NCBI Taxonomy" id="1797711"/>
    <lineage>
        <taxon>Bacteria</taxon>
        <taxon>Candidatus Curtissiibacteriota</taxon>
    </lineage>
</organism>
<dbReference type="SUPFAM" id="SSF50447">
    <property type="entry name" value="Translation proteins"/>
    <property type="match status" value="1"/>
</dbReference>
<dbReference type="AlphaFoldDB" id="A0A1F5G862"/>
<protein>
    <recommendedName>
        <fullName evidence="3">Peptidase family U32 C-terminal domain-containing protein</fullName>
    </recommendedName>
</protein>
<proteinExistence type="predicted"/>
<dbReference type="InterPro" id="IPR009000">
    <property type="entry name" value="Transl_B-barrel_sf"/>
</dbReference>
<name>A0A1F5G862_9BACT</name>
<dbReference type="Gene3D" id="2.40.30.10">
    <property type="entry name" value="Translation factors"/>
    <property type="match status" value="1"/>
</dbReference>
<evidence type="ECO:0008006" key="3">
    <source>
        <dbReference type="Google" id="ProtNLM"/>
    </source>
</evidence>
<reference evidence="1 2" key="1">
    <citation type="journal article" date="2016" name="Nat. Commun.">
        <title>Thousands of microbial genomes shed light on interconnected biogeochemical processes in an aquifer system.</title>
        <authorList>
            <person name="Anantharaman K."/>
            <person name="Brown C.T."/>
            <person name="Hug L.A."/>
            <person name="Sharon I."/>
            <person name="Castelle C.J."/>
            <person name="Probst A.J."/>
            <person name="Thomas B.C."/>
            <person name="Singh A."/>
            <person name="Wilkins M.J."/>
            <person name="Karaoz U."/>
            <person name="Brodie E.L."/>
            <person name="Williams K.H."/>
            <person name="Hubbard S.S."/>
            <person name="Banfield J.F."/>
        </authorList>
    </citation>
    <scope>NUCLEOTIDE SEQUENCE [LARGE SCALE GENOMIC DNA]</scope>
</reference>
<comment type="caution">
    <text evidence="1">The sequence shown here is derived from an EMBL/GenBank/DDBJ whole genome shotgun (WGS) entry which is preliminary data.</text>
</comment>
<accession>A0A1F5G862</accession>
<dbReference type="EMBL" id="MFAZ01000005">
    <property type="protein sequence ID" value="OGD88048.1"/>
    <property type="molecule type" value="Genomic_DNA"/>
</dbReference>
<sequence>MADQKIGKVTHYYDKIQVAVVKLTKSDLKIGDTVKLVSKDGSEFNQKVSSMQIEHAAIDIAKKGDEFGMKTDKEVKAGTEVIKA</sequence>
<evidence type="ECO:0000313" key="2">
    <source>
        <dbReference type="Proteomes" id="UP000179102"/>
    </source>
</evidence>